<dbReference type="GO" id="GO:0017004">
    <property type="term" value="P:cytochrome complex assembly"/>
    <property type="evidence" value="ECO:0007669"/>
    <property type="project" value="UniProtKB-KW"/>
</dbReference>
<reference evidence="6" key="1">
    <citation type="journal article" date="2015" name="Nature">
        <title>Complex archaea that bridge the gap between prokaryotes and eukaryotes.</title>
        <authorList>
            <person name="Spang A."/>
            <person name="Saw J.H."/>
            <person name="Jorgensen S.L."/>
            <person name="Zaremba-Niedzwiedzka K."/>
            <person name="Martijn J."/>
            <person name="Lind A.E."/>
            <person name="van Eijk R."/>
            <person name="Schleper C."/>
            <person name="Guy L."/>
            <person name="Ettema T.J."/>
        </authorList>
    </citation>
    <scope>NUCLEOTIDE SEQUENCE</scope>
</reference>
<keyword evidence="2" id="KW-0201">Cytochrome c-type biogenesis</keyword>
<dbReference type="InterPro" id="IPR036249">
    <property type="entry name" value="Thioredoxin-like_sf"/>
</dbReference>
<dbReference type="PROSITE" id="PS51352">
    <property type="entry name" value="THIOREDOXIN_2"/>
    <property type="match status" value="1"/>
</dbReference>
<keyword evidence="3" id="KW-1015">Disulfide bond</keyword>
<evidence type="ECO:0000256" key="3">
    <source>
        <dbReference type="ARBA" id="ARBA00023157"/>
    </source>
</evidence>
<dbReference type="GO" id="GO:0030313">
    <property type="term" value="C:cell envelope"/>
    <property type="evidence" value="ECO:0007669"/>
    <property type="project" value="UniProtKB-SubCell"/>
</dbReference>
<protein>
    <recommendedName>
        <fullName evidence="5">Thioredoxin domain-containing protein</fullName>
    </recommendedName>
</protein>
<sequence>MTKTLKTIIFVAALAVIAVGIFSVLSQKQGLPDAQFTDLDGKTISLNDYKGKPLLVVFWATDCPACVEELPELRAVNTEYAPKGLKIISIALPHDRPKHLLAMRLEKQIPYTIAWDKTGELSDAFGGVRVTPTHLLYSPDGQVVMRKIGSVSKEMLEAKLTSMGL</sequence>
<accession>A0A0F9ICM2</accession>
<dbReference type="Pfam" id="PF00578">
    <property type="entry name" value="AhpC-TSA"/>
    <property type="match status" value="1"/>
</dbReference>
<keyword evidence="4" id="KW-0676">Redox-active center</keyword>
<name>A0A0F9ICM2_9ZZZZ</name>
<dbReference type="CDD" id="cd02966">
    <property type="entry name" value="TlpA_like_family"/>
    <property type="match status" value="1"/>
</dbReference>
<evidence type="ECO:0000256" key="2">
    <source>
        <dbReference type="ARBA" id="ARBA00022748"/>
    </source>
</evidence>
<proteinExistence type="predicted"/>
<organism evidence="6">
    <name type="scientific">marine sediment metagenome</name>
    <dbReference type="NCBI Taxonomy" id="412755"/>
    <lineage>
        <taxon>unclassified sequences</taxon>
        <taxon>metagenomes</taxon>
        <taxon>ecological metagenomes</taxon>
    </lineage>
</organism>
<comment type="subcellular location">
    <subcellularLocation>
        <location evidence="1">Cell envelope</location>
    </subcellularLocation>
</comment>
<dbReference type="AlphaFoldDB" id="A0A0F9ICM2"/>
<dbReference type="InterPro" id="IPR000866">
    <property type="entry name" value="AhpC/TSA"/>
</dbReference>
<dbReference type="Gene3D" id="3.40.30.10">
    <property type="entry name" value="Glutaredoxin"/>
    <property type="match status" value="1"/>
</dbReference>
<dbReference type="SUPFAM" id="SSF52833">
    <property type="entry name" value="Thioredoxin-like"/>
    <property type="match status" value="1"/>
</dbReference>
<dbReference type="InterPro" id="IPR050553">
    <property type="entry name" value="Thioredoxin_ResA/DsbE_sf"/>
</dbReference>
<feature type="domain" description="Thioredoxin" evidence="5">
    <location>
        <begin position="25"/>
        <end position="165"/>
    </location>
</feature>
<dbReference type="PANTHER" id="PTHR42852:SF6">
    <property type="entry name" value="THIOL:DISULFIDE INTERCHANGE PROTEIN DSBE"/>
    <property type="match status" value="1"/>
</dbReference>
<evidence type="ECO:0000313" key="6">
    <source>
        <dbReference type="EMBL" id="KKM25212.1"/>
    </source>
</evidence>
<dbReference type="GO" id="GO:0016209">
    <property type="term" value="F:antioxidant activity"/>
    <property type="evidence" value="ECO:0007669"/>
    <property type="project" value="InterPro"/>
</dbReference>
<evidence type="ECO:0000256" key="4">
    <source>
        <dbReference type="ARBA" id="ARBA00023284"/>
    </source>
</evidence>
<comment type="caution">
    <text evidence="6">The sequence shown here is derived from an EMBL/GenBank/DDBJ whole genome shotgun (WGS) entry which is preliminary data.</text>
</comment>
<dbReference type="GO" id="GO:0016491">
    <property type="term" value="F:oxidoreductase activity"/>
    <property type="evidence" value="ECO:0007669"/>
    <property type="project" value="InterPro"/>
</dbReference>
<evidence type="ECO:0000256" key="1">
    <source>
        <dbReference type="ARBA" id="ARBA00004196"/>
    </source>
</evidence>
<dbReference type="EMBL" id="LAZR01012760">
    <property type="protein sequence ID" value="KKM25212.1"/>
    <property type="molecule type" value="Genomic_DNA"/>
</dbReference>
<gene>
    <name evidence="6" type="ORF">LCGC14_1597240</name>
</gene>
<dbReference type="InterPro" id="IPR013766">
    <property type="entry name" value="Thioredoxin_domain"/>
</dbReference>
<evidence type="ECO:0000259" key="5">
    <source>
        <dbReference type="PROSITE" id="PS51352"/>
    </source>
</evidence>
<dbReference type="PANTHER" id="PTHR42852">
    <property type="entry name" value="THIOL:DISULFIDE INTERCHANGE PROTEIN DSBE"/>
    <property type="match status" value="1"/>
</dbReference>